<keyword evidence="4" id="KW-0067">ATP-binding</keyword>
<dbReference type="Proteomes" id="UP000638560">
    <property type="component" value="Unassembled WGS sequence"/>
</dbReference>
<keyword evidence="2" id="KW-0378">Hydrolase</keyword>
<dbReference type="Pfam" id="PF00271">
    <property type="entry name" value="Helicase_C"/>
    <property type="match status" value="1"/>
</dbReference>
<accession>A0ABS0H7F3</accession>
<keyword evidence="3 8" id="KW-0347">Helicase</keyword>
<evidence type="ECO:0000313" key="8">
    <source>
        <dbReference type="EMBL" id="MBF9134385.1"/>
    </source>
</evidence>
<dbReference type="EMBL" id="JADPUN010000342">
    <property type="protein sequence ID" value="MBF9134385.1"/>
    <property type="molecule type" value="Genomic_DNA"/>
</dbReference>
<dbReference type="Gene3D" id="3.40.50.300">
    <property type="entry name" value="P-loop containing nucleotide triphosphate hydrolases"/>
    <property type="match status" value="2"/>
</dbReference>
<dbReference type="InterPro" id="IPR001650">
    <property type="entry name" value="Helicase_C-like"/>
</dbReference>
<dbReference type="PANTHER" id="PTHR47961:SF6">
    <property type="entry name" value="DNA-DIRECTED DNA POLYMERASE"/>
    <property type="match status" value="1"/>
</dbReference>
<evidence type="ECO:0000256" key="1">
    <source>
        <dbReference type="ARBA" id="ARBA00022741"/>
    </source>
</evidence>
<dbReference type="InterPro" id="IPR014001">
    <property type="entry name" value="Helicase_ATP-bd"/>
</dbReference>
<evidence type="ECO:0000256" key="3">
    <source>
        <dbReference type="ARBA" id="ARBA00022806"/>
    </source>
</evidence>
<proteinExistence type="predicted"/>
<dbReference type="SUPFAM" id="SSF52540">
    <property type="entry name" value="P-loop containing nucleoside triphosphate hydrolases"/>
    <property type="match status" value="1"/>
</dbReference>
<feature type="domain" description="Helicase C-terminal" evidence="7">
    <location>
        <begin position="357"/>
        <end position="530"/>
    </location>
</feature>
<feature type="compositionally biased region" description="Basic and acidic residues" evidence="5">
    <location>
        <begin position="664"/>
        <end position="674"/>
    </location>
</feature>
<evidence type="ECO:0000256" key="2">
    <source>
        <dbReference type="ARBA" id="ARBA00022801"/>
    </source>
</evidence>
<evidence type="ECO:0000256" key="4">
    <source>
        <dbReference type="ARBA" id="ARBA00022840"/>
    </source>
</evidence>
<dbReference type="InterPro" id="IPR036390">
    <property type="entry name" value="WH_DNA-bd_sf"/>
</dbReference>
<gene>
    <name evidence="8" type="ORF">I0C86_36470</name>
</gene>
<sequence length="924" mass="99106">MDPGDGRPRPILWLKIADPAVPLPEIPPGADIRVLLPADDRCTALAEALEAGGAQVRRVPFLLETEFVHDPGPGTPTPLVAQSEPCALVRGGRRGMVRSSGAAARAARDAFALLWHTHAPGIEPRPPTPVADILPTDWARFVAHPTLNPAQAEVIPAVLGSDRNLVVVAPTGAGKTIIGMAATLKAMLHQGRRAVWLVPQRSLTDELDRELDAWRRQGVPVERLSGEHAIDVERLRHARLWVATTEKFEAVSRTSSLRDAIDAVGCVVVDEIHLLGDDARGSTLEALLARIRDIGSSVRVVGLSATVSNADEIADWLRAALIQVSWRASQLSWQLPMITGHADWNVTDATRTRLAAAITHQVAGTGGSVLVFCGSKRNVRRTALVIAAGRGASVTGVHPDDVQRVHDTCAAAGIGLHYKGWDHRHDAERAFRERRFDVLVATPTVAAGVNLPARAVVVRDTQVGLGTFDVAIVQQMFGRAGRVGTGEREGAAFLITDQDERAQWQARLVAGNRVRSQIHASLPDHLLGEMVRGTVRTIGEAEQWWVQTLAFHQGNRSLDALHAAVRFLDDAGLVEREPQNDDDKGALTATDLGSLTARLMVPSTIGHALRVAVGALATPTDADHAEEILIDILAIHVPKLAQASVGDDGKAAVTNLVAARGRVLHGDGGRHDDGSAAPEQAADPQRGDLARAALLTAANSPEMFGRSTRDIAGVPAAAIYPVLEEAPRYLHWLASQGLLGTVHPWIAIVAADLGRRIRWRRCQPRRGAGRLLWMCEQMATASHLPELVPRMWEAATARGYPAPDWRPGPRPALCELDDAGYQELLRERACNVSITTDDARVVAEGPASSVLVVWNGNETGYHLRPLRRGTAQVPAALTAGGGTAVFTWRGDHKATGWLARYAGVSGRRPGAGLVDRVSGPDRGQ</sequence>
<name>A0ABS0H7F3_9ACTN</name>
<evidence type="ECO:0000256" key="5">
    <source>
        <dbReference type="SAM" id="MobiDB-lite"/>
    </source>
</evidence>
<dbReference type="CDD" id="cd17921">
    <property type="entry name" value="DEXHc_Ski2"/>
    <property type="match status" value="1"/>
</dbReference>
<dbReference type="Pfam" id="PF00270">
    <property type="entry name" value="DEAD"/>
    <property type="match status" value="1"/>
</dbReference>
<dbReference type="InterPro" id="IPR050474">
    <property type="entry name" value="Hel308_SKI2-like"/>
</dbReference>
<dbReference type="InterPro" id="IPR011545">
    <property type="entry name" value="DEAD/DEAH_box_helicase_dom"/>
</dbReference>
<evidence type="ECO:0000313" key="9">
    <source>
        <dbReference type="Proteomes" id="UP000638560"/>
    </source>
</evidence>
<organism evidence="8 9">
    <name type="scientific">Plantactinospora alkalitolerans</name>
    <dbReference type="NCBI Taxonomy" id="2789879"/>
    <lineage>
        <taxon>Bacteria</taxon>
        <taxon>Bacillati</taxon>
        <taxon>Actinomycetota</taxon>
        <taxon>Actinomycetes</taxon>
        <taxon>Micromonosporales</taxon>
        <taxon>Micromonosporaceae</taxon>
        <taxon>Plantactinospora</taxon>
    </lineage>
</organism>
<dbReference type="SMART" id="SM00490">
    <property type="entry name" value="HELICc"/>
    <property type="match status" value="1"/>
</dbReference>
<evidence type="ECO:0000259" key="6">
    <source>
        <dbReference type="PROSITE" id="PS51192"/>
    </source>
</evidence>
<keyword evidence="1" id="KW-0547">Nucleotide-binding</keyword>
<dbReference type="PROSITE" id="PS51192">
    <property type="entry name" value="HELICASE_ATP_BIND_1"/>
    <property type="match status" value="1"/>
</dbReference>
<evidence type="ECO:0000259" key="7">
    <source>
        <dbReference type="PROSITE" id="PS51194"/>
    </source>
</evidence>
<feature type="region of interest" description="Disordered" evidence="5">
    <location>
        <begin position="664"/>
        <end position="685"/>
    </location>
</feature>
<keyword evidence="9" id="KW-1185">Reference proteome</keyword>
<protein>
    <submittedName>
        <fullName evidence="8">DEAD/DEAH box helicase</fullName>
    </submittedName>
</protein>
<dbReference type="SMART" id="SM00487">
    <property type="entry name" value="DEXDc"/>
    <property type="match status" value="1"/>
</dbReference>
<dbReference type="GO" id="GO:0004386">
    <property type="term" value="F:helicase activity"/>
    <property type="evidence" value="ECO:0007669"/>
    <property type="project" value="UniProtKB-KW"/>
</dbReference>
<dbReference type="PROSITE" id="PS51194">
    <property type="entry name" value="HELICASE_CTER"/>
    <property type="match status" value="1"/>
</dbReference>
<dbReference type="SUPFAM" id="SSF46785">
    <property type="entry name" value="Winged helix' DNA-binding domain"/>
    <property type="match status" value="1"/>
</dbReference>
<feature type="domain" description="Helicase ATP-binding" evidence="6">
    <location>
        <begin position="156"/>
        <end position="325"/>
    </location>
</feature>
<comment type="caution">
    <text evidence="8">The sequence shown here is derived from an EMBL/GenBank/DDBJ whole genome shotgun (WGS) entry which is preliminary data.</text>
</comment>
<dbReference type="RefSeq" id="WP_196205866.1">
    <property type="nucleotide sequence ID" value="NZ_JADPUN010000342.1"/>
</dbReference>
<dbReference type="InterPro" id="IPR027417">
    <property type="entry name" value="P-loop_NTPase"/>
</dbReference>
<reference evidence="8 9" key="1">
    <citation type="submission" date="2020-11" db="EMBL/GenBank/DDBJ databases">
        <title>A novel isolate from a Black sea contaminated sediment with potential to produce alkanes: Plantactinospora alkalitolerans sp. nov.</title>
        <authorList>
            <person name="Carro L."/>
            <person name="Veyisoglu A."/>
            <person name="Guven K."/>
            <person name="Schumann P."/>
            <person name="Klenk H.-P."/>
            <person name="Sahin N."/>
        </authorList>
    </citation>
    <scope>NUCLEOTIDE SEQUENCE [LARGE SCALE GENOMIC DNA]</scope>
    <source>
        <strain evidence="8 9">S1510</strain>
    </source>
</reference>
<dbReference type="PANTHER" id="PTHR47961">
    <property type="entry name" value="DNA POLYMERASE THETA, PUTATIVE (AFU_ORTHOLOGUE AFUA_1G05260)-RELATED"/>
    <property type="match status" value="1"/>
</dbReference>